<keyword evidence="10" id="KW-0249">Electron transport</keyword>
<keyword evidence="9" id="KW-0809">Transit peptide</keyword>
<reference evidence="16" key="1">
    <citation type="submission" date="2022-07" db="EMBL/GenBank/DDBJ databases">
        <title>Phylogenomic reconstructions and comparative analyses of Kickxellomycotina fungi.</title>
        <authorList>
            <person name="Reynolds N.K."/>
            <person name="Stajich J.E."/>
            <person name="Barry K."/>
            <person name="Grigoriev I.V."/>
            <person name="Crous P."/>
            <person name="Smith M.E."/>
        </authorList>
    </citation>
    <scope>NUCLEOTIDE SEQUENCE</scope>
    <source>
        <strain evidence="16">RSA 861</strain>
    </source>
</reference>
<keyword evidence="12" id="KW-0496">Mitochondrion</keyword>
<feature type="domain" description="Carrier" evidence="15">
    <location>
        <begin position="61"/>
        <end position="136"/>
    </location>
</feature>
<comment type="similarity">
    <text evidence="3">Belongs to the acyl carrier protein (ACP) family.</text>
</comment>
<comment type="function">
    <text evidence="14">Carrier of the growing fatty acid chain in fatty acid biosynthesis.</text>
</comment>
<dbReference type="FunFam" id="1.10.1200.10:FF:000003">
    <property type="entry name" value="Acyl carrier protein"/>
    <property type="match status" value="1"/>
</dbReference>
<dbReference type="PROSITE" id="PS50075">
    <property type="entry name" value="CARRIER"/>
    <property type="match status" value="1"/>
</dbReference>
<keyword evidence="17" id="KW-1185">Reference proteome</keyword>
<evidence type="ECO:0000256" key="13">
    <source>
        <dbReference type="ARBA" id="ARBA00023160"/>
    </source>
</evidence>
<dbReference type="InterPro" id="IPR009081">
    <property type="entry name" value="PP-bd_ACP"/>
</dbReference>
<dbReference type="SUPFAM" id="SSF47336">
    <property type="entry name" value="ACP-like"/>
    <property type="match status" value="1"/>
</dbReference>
<dbReference type="InterPro" id="IPR006162">
    <property type="entry name" value="Ppantetheine_attach_site"/>
</dbReference>
<evidence type="ECO:0000256" key="11">
    <source>
        <dbReference type="ARBA" id="ARBA00023098"/>
    </source>
</evidence>
<keyword evidence="8" id="KW-0276">Fatty acid metabolism</keyword>
<dbReference type="NCBIfam" id="NF002148">
    <property type="entry name" value="PRK00982.1-2"/>
    <property type="match status" value="1"/>
</dbReference>
<dbReference type="Pfam" id="PF00550">
    <property type="entry name" value="PP-binding"/>
    <property type="match status" value="1"/>
</dbReference>
<evidence type="ECO:0000256" key="12">
    <source>
        <dbReference type="ARBA" id="ARBA00023128"/>
    </source>
</evidence>
<evidence type="ECO:0000256" key="8">
    <source>
        <dbReference type="ARBA" id="ARBA00022832"/>
    </source>
</evidence>
<dbReference type="AlphaFoldDB" id="A0A9W7ZRX8"/>
<dbReference type="OrthoDB" id="448946at2759"/>
<evidence type="ECO:0000256" key="10">
    <source>
        <dbReference type="ARBA" id="ARBA00022982"/>
    </source>
</evidence>
<keyword evidence="5 14" id="KW-0596">Phosphopantetheine</keyword>
<dbReference type="GO" id="GO:0099128">
    <property type="term" value="C:mitochondrial [2Fe-2S] assembly complex"/>
    <property type="evidence" value="ECO:0007669"/>
    <property type="project" value="UniProtKB-ARBA"/>
</dbReference>
<evidence type="ECO:0000256" key="1">
    <source>
        <dbReference type="ARBA" id="ARBA00004173"/>
    </source>
</evidence>
<dbReference type="NCBIfam" id="TIGR00517">
    <property type="entry name" value="acyl_carrier"/>
    <property type="match status" value="1"/>
</dbReference>
<evidence type="ECO:0000313" key="16">
    <source>
        <dbReference type="EMBL" id="KAJ1911994.1"/>
    </source>
</evidence>
<evidence type="ECO:0000256" key="4">
    <source>
        <dbReference type="ARBA" id="ARBA00022448"/>
    </source>
</evidence>
<accession>A0A9W7ZRX8</accession>
<gene>
    <name evidence="16" type="primary">ACP2_2</name>
    <name evidence="16" type="ORF">IWQ60_009869</name>
</gene>
<keyword evidence="4" id="KW-0813">Transport</keyword>
<evidence type="ECO:0000256" key="7">
    <source>
        <dbReference type="ARBA" id="ARBA00022553"/>
    </source>
</evidence>
<comment type="subcellular location">
    <subcellularLocation>
        <location evidence="1">Mitochondrion</location>
    </subcellularLocation>
</comment>
<protein>
    <recommendedName>
        <fullName evidence="14">Acyl carrier protein</fullName>
    </recommendedName>
</protein>
<comment type="pathway">
    <text evidence="2">Lipid metabolism; fatty acid biosynthesis.</text>
</comment>
<dbReference type="NCBIfam" id="NF002150">
    <property type="entry name" value="PRK00982.1-4"/>
    <property type="match status" value="1"/>
</dbReference>
<dbReference type="PANTHER" id="PTHR20863">
    <property type="entry name" value="ACYL CARRIER PROTEIN"/>
    <property type="match status" value="1"/>
</dbReference>
<keyword evidence="11" id="KW-0443">Lipid metabolism</keyword>
<dbReference type="GO" id="GO:0000035">
    <property type="term" value="F:acyl binding"/>
    <property type="evidence" value="ECO:0007669"/>
    <property type="project" value="TreeGrafter"/>
</dbReference>
<dbReference type="GO" id="GO:0000036">
    <property type="term" value="F:acyl carrier activity"/>
    <property type="evidence" value="ECO:0007669"/>
    <property type="project" value="TreeGrafter"/>
</dbReference>
<name>A0A9W7ZRX8_9FUNG</name>
<dbReference type="InterPro" id="IPR036736">
    <property type="entry name" value="ACP-like_sf"/>
</dbReference>
<organism evidence="16 17">
    <name type="scientific">Tieghemiomyces parasiticus</name>
    <dbReference type="NCBI Taxonomy" id="78921"/>
    <lineage>
        <taxon>Eukaryota</taxon>
        <taxon>Fungi</taxon>
        <taxon>Fungi incertae sedis</taxon>
        <taxon>Zoopagomycota</taxon>
        <taxon>Kickxellomycotina</taxon>
        <taxon>Dimargaritomycetes</taxon>
        <taxon>Dimargaritales</taxon>
        <taxon>Dimargaritaceae</taxon>
        <taxon>Tieghemiomyces</taxon>
    </lineage>
</organism>
<dbReference type="InterPro" id="IPR003231">
    <property type="entry name" value="ACP"/>
</dbReference>
<proteinExistence type="inferred from homology"/>
<dbReference type="Proteomes" id="UP001150569">
    <property type="component" value="Unassembled WGS sequence"/>
</dbReference>
<comment type="caution">
    <text evidence="16">The sequence shown here is derived from an EMBL/GenBank/DDBJ whole genome shotgun (WGS) entry which is preliminary data.</text>
</comment>
<evidence type="ECO:0000256" key="3">
    <source>
        <dbReference type="ARBA" id="ARBA00010930"/>
    </source>
</evidence>
<keyword evidence="13 14" id="KW-0275">Fatty acid biosynthesis</keyword>
<keyword evidence="6 14" id="KW-0444">Lipid biosynthesis</keyword>
<dbReference type="HAMAP" id="MF_01217">
    <property type="entry name" value="Acyl_carrier"/>
    <property type="match status" value="1"/>
</dbReference>
<evidence type="ECO:0000256" key="2">
    <source>
        <dbReference type="ARBA" id="ARBA00005194"/>
    </source>
</evidence>
<evidence type="ECO:0000256" key="9">
    <source>
        <dbReference type="ARBA" id="ARBA00022946"/>
    </source>
</evidence>
<keyword evidence="7" id="KW-0597">Phosphoprotein</keyword>
<evidence type="ECO:0000259" key="15">
    <source>
        <dbReference type="PROSITE" id="PS50075"/>
    </source>
</evidence>
<dbReference type="EMBL" id="JANBPT010000872">
    <property type="protein sequence ID" value="KAJ1911994.1"/>
    <property type="molecule type" value="Genomic_DNA"/>
</dbReference>
<dbReference type="PANTHER" id="PTHR20863:SF28">
    <property type="entry name" value="ACYL CARRIER PROTEIN, MITOCHONDRIAL"/>
    <property type="match status" value="1"/>
</dbReference>
<evidence type="ECO:0000256" key="14">
    <source>
        <dbReference type="RuleBase" id="RU000722"/>
    </source>
</evidence>
<dbReference type="Gene3D" id="1.10.1200.10">
    <property type="entry name" value="ACP-like"/>
    <property type="match status" value="1"/>
</dbReference>
<sequence>MYRAAALRLATRLSSQARLVAVRQPVTRLGALSVQRSSALSAAVNTAPLRFYASAPALTTESIQKRIFEVLNDFAKVPKDKITPTADFSKDLGLDSLDVVEVVMAIEEEFNIEIPDKDADEIRTVPQAIEYISHAEGAA</sequence>
<evidence type="ECO:0000256" key="5">
    <source>
        <dbReference type="ARBA" id="ARBA00022450"/>
    </source>
</evidence>
<evidence type="ECO:0000313" key="17">
    <source>
        <dbReference type="Proteomes" id="UP001150569"/>
    </source>
</evidence>
<dbReference type="PROSITE" id="PS00012">
    <property type="entry name" value="PHOSPHOPANTETHEINE"/>
    <property type="match status" value="1"/>
</dbReference>
<evidence type="ECO:0000256" key="6">
    <source>
        <dbReference type="ARBA" id="ARBA00022516"/>
    </source>
</evidence>